<keyword evidence="2" id="KW-1185">Reference proteome</keyword>
<gene>
    <name evidence="1" type="ORF">GCM10011506_20930</name>
</gene>
<evidence type="ECO:0000313" key="1">
    <source>
        <dbReference type="EMBL" id="GGC35369.1"/>
    </source>
</evidence>
<dbReference type="EMBL" id="BMEC01000006">
    <property type="protein sequence ID" value="GGC35369.1"/>
    <property type="molecule type" value="Genomic_DNA"/>
</dbReference>
<comment type="caution">
    <text evidence="1">The sequence shown here is derived from an EMBL/GenBank/DDBJ whole genome shotgun (WGS) entry which is preliminary data.</text>
</comment>
<organism evidence="1 2">
    <name type="scientific">Marivirga lumbricoides</name>
    <dbReference type="NCBI Taxonomy" id="1046115"/>
    <lineage>
        <taxon>Bacteria</taxon>
        <taxon>Pseudomonadati</taxon>
        <taxon>Bacteroidota</taxon>
        <taxon>Cytophagia</taxon>
        <taxon>Cytophagales</taxon>
        <taxon>Marivirgaceae</taxon>
        <taxon>Marivirga</taxon>
    </lineage>
</organism>
<protein>
    <recommendedName>
        <fullName evidence="3">Lipoprotein</fullName>
    </recommendedName>
</protein>
<accession>A0ABQ1M9M0</accession>
<dbReference type="PROSITE" id="PS51257">
    <property type="entry name" value="PROKAR_LIPOPROTEIN"/>
    <property type="match status" value="1"/>
</dbReference>
<evidence type="ECO:0000313" key="2">
    <source>
        <dbReference type="Proteomes" id="UP000636010"/>
    </source>
</evidence>
<reference evidence="2" key="1">
    <citation type="journal article" date="2019" name="Int. J. Syst. Evol. Microbiol.">
        <title>The Global Catalogue of Microorganisms (GCM) 10K type strain sequencing project: providing services to taxonomists for standard genome sequencing and annotation.</title>
        <authorList>
            <consortium name="The Broad Institute Genomics Platform"/>
            <consortium name="The Broad Institute Genome Sequencing Center for Infectious Disease"/>
            <person name="Wu L."/>
            <person name="Ma J."/>
        </authorList>
    </citation>
    <scope>NUCLEOTIDE SEQUENCE [LARGE SCALE GENOMIC DNA]</scope>
    <source>
        <strain evidence="2">CGMCC 1.10832</strain>
    </source>
</reference>
<dbReference type="RefSeq" id="WP_188463100.1">
    <property type="nucleotide sequence ID" value="NZ_BAABHU010000006.1"/>
</dbReference>
<proteinExistence type="predicted"/>
<dbReference type="Proteomes" id="UP000636010">
    <property type="component" value="Unassembled WGS sequence"/>
</dbReference>
<name>A0ABQ1M9M0_9BACT</name>
<evidence type="ECO:0008006" key="3">
    <source>
        <dbReference type="Google" id="ProtNLM"/>
    </source>
</evidence>
<sequence length="131" mass="14827">MKKLILILTIVVLFSCSIQKKNIIGQYNSSCALYGNQASIVLKVNSDSTFSYARPYVENLITGNWKVVNRKLILDSPEFSDSLNSDYLPKIKYTSAYNVDVYLVKNNKLLKADESGFTKECHLVKVKSYSN</sequence>